<evidence type="ECO:0000313" key="2">
    <source>
        <dbReference type="Proteomes" id="UP000621455"/>
    </source>
</evidence>
<protein>
    <recommendedName>
        <fullName evidence="3">Nucleotidyl transferase AbiEii/AbiGii toxin family protein</fullName>
    </recommendedName>
</protein>
<evidence type="ECO:0008006" key="3">
    <source>
        <dbReference type="Google" id="ProtNLM"/>
    </source>
</evidence>
<accession>A0ABX0N5F1</accession>
<sequence length="345" mass="39016">MDGWSIAMTIDLATIRDYAAHSGLPESTAQRIVVEEAFFRRAALVDGPFMLKGSYVTRQQIDQGWRRIPGDLDWVGLEQVDAGVLTAWVTAVTETCVDDGIRFRSFAENAFWRMIEYAMDDDFPTVNTDIVAWIGEHQLASCKIDVSFGLKLQPPPRPLLYQPRFGAPFVLQKSVATELQMAWKLHQCLVRPRFKDLMDLILVLRANTVDVNLVWTALEDECRHDKTPVEGFNRLLDRTIAEHPAWKRLTHGRYSAAECFSVWRSTRAADSGLHLFEPSLEELYVGGRELLWEDFEQCVAELAMLLQRAGFVRVAPADTGSVQQAAPVASTGVIDTLARWFGRRD</sequence>
<reference evidence="1 2" key="1">
    <citation type="submission" date="2019-10" db="EMBL/GenBank/DDBJ databases">
        <title>Taxonomy of Antarctic Massilia spp.: description of Massilia rubra sp. nov., Massilia aquatica sp. nov., Massilia mucilaginosa sp. nov., Massilia frigida sp. nov. isolated from streams, lakes and regoliths.</title>
        <authorList>
            <person name="Holochova P."/>
            <person name="Sedlacek I."/>
            <person name="Kralova S."/>
            <person name="Maslanova I."/>
            <person name="Busse H.-J."/>
            <person name="Stankova E."/>
            <person name="Vrbovska V."/>
            <person name="Kovarovic V."/>
            <person name="Bartak M."/>
            <person name="Svec P."/>
            <person name="Pantucek R."/>
        </authorList>
    </citation>
    <scope>NUCLEOTIDE SEQUENCE [LARGE SCALE GENOMIC DNA]</scope>
    <source>
        <strain evidence="1 2">CCM 8695</strain>
    </source>
</reference>
<dbReference type="Pfam" id="PF08843">
    <property type="entry name" value="AbiEii"/>
    <property type="match status" value="1"/>
</dbReference>
<dbReference type="EMBL" id="WHJG01000011">
    <property type="protein sequence ID" value="NHZ80277.1"/>
    <property type="molecule type" value="Genomic_DNA"/>
</dbReference>
<dbReference type="Proteomes" id="UP000621455">
    <property type="component" value="Unassembled WGS sequence"/>
</dbReference>
<evidence type="ECO:0000313" key="1">
    <source>
        <dbReference type="EMBL" id="NHZ80277.1"/>
    </source>
</evidence>
<gene>
    <name evidence="1" type="ORF">F2P44_13480</name>
</gene>
<keyword evidence="2" id="KW-1185">Reference proteome</keyword>
<comment type="caution">
    <text evidence="1">The sequence shown here is derived from an EMBL/GenBank/DDBJ whole genome shotgun (WGS) entry which is preliminary data.</text>
</comment>
<proteinExistence type="predicted"/>
<organism evidence="1 2">
    <name type="scientific">Massilia frigida</name>
    <dbReference type="NCBI Taxonomy" id="2609281"/>
    <lineage>
        <taxon>Bacteria</taxon>
        <taxon>Pseudomonadati</taxon>
        <taxon>Pseudomonadota</taxon>
        <taxon>Betaproteobacteria</taxon>
        <taxon>Burkholderiales</taxon>
        <taxon>Oxalobacteraceae</taxon>
        <taxon>Telluria group</taxon>
        <taxon>Massilia</taxon>
    </lineage>
</organism>
<name>A0ABX0N5F1_9BURK</name>
<dbReference type="InterPro" id="IPR014942">
    <property type="entry name" value="AbiEii"/>
</dbReference>